<keyword evidence="1" id="KW-0812">Transmembrane</keyword>
<gene>
    <name evidence="2" type="ORF">BP6252_01745</name>
</gene>
<keyword evidence="1" id="KW-1133">Transmembrane helix</keyword>
<keyword evidence="3" id="KW-1185">Reference proteome</keyword>
<dbReference type="Proteomes" id="UP000256645">
    <property type="component" value="Unassembled WGS sequence"/>
</dbReference>
<dbReference type="OrthoDB" id="2522565at2759"/>
<dbReference type="EMBL" id="PDLM01000001">
    <property type="protein sequence ID" value="RDW89713.1"/>
    <property type="molecule type" value="Genomic_DNA"/>
</dbReference>
<comment type="caution">
    <text evidence="2">The sequence shown here is derived from an EMBL/GenBank/DDBJ whole genome shotgun (WGS) entry which is preliminary data.</text>
</comment>
<organism evidence="2 3">
    <name type="scientific">Coleophoma cylindrospora</name>
    <dbReference type="NCBI Taxonomy" id="1849047"/>
    <lineage>
        <taxon>Eukaryota</taxon>
        <taxon>Fungi</taxon>
        <taxon>Dikarya</taxon>
        <taxon>Ascomycota</taxon>
        <taxon>Pezizomycotina</taxon>
        <taxon>Leotiomycetes</taxon>
        <taxon>Helotiales</taxon>
        <taxon>Dermateaceae</taxon>
        <taxon>Coleophoma</taxon>
    </lineage>
</organism>
<protein>
    <submittedName>
        <fullName evidence="2">Uncharacterized protein</fullName>
    </submittedName>
</protein>
<keyword evidence="1" id="KW-0472">Membrane</keyword>
<dbReference type="AlphaFoldDB" id="A0A3D8STS3"/>
<name>A0A3D8STS3_9HELO</name>
<sequence>MWNRDRRHLLPLAGSIFILVFIGFGLYGGKLTTAVPFQTIRPSSISLSTPSHTSGQHAIPQQGNPPAAAFVVAEHYTEVFSVSTKDKKYFEIDFAGHGAINPNIIPHPVFNKTWILVAQQFNHRAVPNSVWNAELTCNGVFKDGALRCDDSPLILPIASTTGGKCPGKMAYMDWNVGPHDARVFYGPKMPYAIFGSNSLFTCFGQWIQDMRALVDWGLDTYLKQEFHKATELQRPAPYGLIEKNWFVFWDNNEQMYAHYDLGLKRVFAKVDGTGSIGEDLAPLAAASDKGCLAKYVPKSIPGLESIHQATNSLAISLCKRADACVPNDSNTFILTIFHHKTFYYFHSVYEPYVMLFQQKAPFAIHAISKKPIWIHGRGGPGQGKKPQGFPADLARAWNQTEMFYVTSLSWKTQGQKYHGFVDDVMFMSFGIEDSRTAGIDITAGDLLKDMGLC</sequence>
<evidence type="ECO:0000313" key="2">
    <source>
        <dbReference type="EMBL" id="RDW89713.1"/>
    </source>
</evidence>
<evidence type="ECO:0000256" key="1">
    <source>
        <dbReference type="SAM" id="Phobius"/>
    </source>
</evidence>
<reference evidence="2 3" key="1">
    <citation type="journal article" date="2018" name="IMA Fungus">
        <title>IMA Genome-F 9: Draft genome sequence of Annulohypoxylon stygium, Aspergillus mulundensis, Berkeleyomyces basicola (syn. Thielaviopsis basicola), Ceratocystis smalleyi, two Cercospora beticola strains, Coleophoma cylindrospora, Fusarium fracticaudum, Phialophora cf. hyalina, and Morchella septimelata.</title>
        <authorList>
            <person name="Wingfield B.D."/>
            <person name="Bills G.F."/>
            <person name="Dong Y."/>
            <person name="Huang W."/>
            <person name="Nel W.J."/>
            <person name="Swalarsk-Parry B.S."/>
            <person name="Vaghefi N."/>
            <person name="Wilken P.M."/>
            <person name="An Z."/>
            <person name="de Beer Z.W."/>
            <person name="De Vos L."/>
            <person name="Chen L."/>
            <person name="Duong T.A."/>
            <person name="Gao Y."/>
            <person name="Hammerbacher A."/>
            <person name="Kikkert J.R."/>
            <person name="Li Y."/>
            <person name="Li H."/>
            <person name="Li K."/>
            <person name="Li Q."/>
            <person name="Liu X."/>
            <person name="Ma X."/>
            <person name="Naidoo K."/>
            <person name="Pethybridge S.J."/>
            <person name="Sun J."/>
            <person name="Steenkamp E.T."/>
            <person name="van der Nest M.A."/>
            <person name="van Wyk S."/>
            <person name="Wingfield M.J."/>
            <person name="Xiong C."/>
            <person name="Yue Q."/>
            <person name="Zhang X."/>
        </authorList>
    </citation>
    <scope>NUCLEOTIDE SEQUENCE [LARGE SCALE GENOMIC DNA]</scope>
    <source>
        <strain evidence="2 3">BP6252</strain>
    </source>
</reference>
<evidence type="ECO:0000313" key="3">
    <source>
        <dbReference type="Proteomes" id="UP000256645"/>
    </source>
</evidence>
<proteinExistence type="predicted"/>
<dbReference type="STRING" id="1849047.A0A3D8STS3"/>
<accession>A0A3D8STS3</accession>
<feature type="transmembrane region" description="Helical" evidence="1">
    <location>
        <begin position="9"/>
        <end position="29"/>
    </location>
</feature>